<dbReference type="EMBL" id="JAFKCU010000003">
    <property type="protein sequence ID" value="MBN7816390.1"/>
    <property type="molecule type" value="Genomic_DNA"/>
</dbReference>
<dbReference type="Pfam" id="PF00271">
    <property type="entry name" value="Helicase_C"/>
    <property type="match status" value="1"/>
</dbReference>
<dbReference type="Pfam" id="PF08494">
    <property type="entry name" value="DEAD_assoc"/>
    <property type="match status" value="1"/>
</dbReference>
<dbReference type="Gene3D" id="3.40.50.300">
    <property type="entry name" value="P-loop containing nucleotide triphosphate hydrolases"/>
    <property type="match status" value="2"/>
</dbReference>
<dbReference type="Proteomes" id="UP000664480">
    <property type="component" value="Unassembled WGS sequence"/>
</dbReference>
<dbReference type="SMART" id="SM00490">
    <property type="entry name" value="HELICc"/>
    <property type="match status" value="1"/>
</dbReference>
<evidence type="ECO:0000256" key="5">
    <source>
        <dbReference type="ARBA" id="ARBA00022840"/>
    </source>
</evidence>
<dbReference type="Pfam" id="PF19306">
    <property type="entry name" value="WHD_Lhr"/>
    <property type="match status" value="1"/>
</dbReference>
<evidence type="ECO:0000256" key="7">
    <source>
        <dbReference type="ARBA" id="ARBA00023204"/>
    </source>
</evidence>
<dbReference type="InterPro" id="IPR014001">
    <property type="entry name" value="Helicase_ATP-bd"/>
</dbReference>
<keyword evidence="1" id="KW-0547">Nucleotide-binding</keyword>
<evidence type="ECO:0000256" key="4">
    <source>
        <dbReference type="ARBA" id="ARBA00022806"/>
    </source>
</evidence>
<dbReference type="InterPro" id="IPR011545">
    <property type="entry name" value="DEAD/DEAH_box_helicase_dom"/>
</dbReference>
<keyword evidence="8" id="KW-0413">Isomerase</keyword>
<keyword evidence="12" id="KW-0436">Ligase</keyword>
<evidence type="ECO:0000259" key="11">
    <source>
        <dbReference type="PROSITE" id="PS51194"/>
    </source>
</evidence>
<feature type="domain" description="Helicase ATP-binding" evidence="10">
    <location>
        <begin position="28"/>
        <end position="215"/>
    </location>
</feature>
<keyword evidence="6" id="KW-0238">DNA-binding</keyword>
<dbReference type="InterPro" id="IPR026362">
    <property type="entry name" value="DEXH_lig_assoc"/>
</dbReference>
<keyword evidence="7" id="KW-0234">DNA repair</keyword>
<dbReference type="CDD" id="cd18796">
    <property type="entry name" value="SF2_C_LHR"/>
    <property type="match status" value="1"/>
</dbReference>
<evidence type="ECO:0000256" key="2">
    <source>
        <dbReference type="ARBA" id="ARBA00022763"/>
    </source>
</evidence>
<dbReference type="PROSITE" id="PS51192">
    <property type="entry name" value="HELICASE_ATP_BIND_1"/>
    <property type="match status" value="1"/>
</dbReference>
<dbReference type="SUPFAM" id="SSF52540">
    <property type="entry name" value="P-loop containing nucleoside triphosphate hydrolases"/>
    <property type="match status" value="1"/>
</dbReference>
<dbReference type="SMART" id="SM00487">
    <property type="entry name" value="DEXDc"/>
    <property type="match status" value="1"/>
</dbReference>
<dbReference type="GO" id="GO:0016874">
    <property type="term" value="F:ligase activity"/>
    <property type="evidence" value="ECO:0007669"/>
    <property type="project" value="UniProtKB-KW"/>
</dbReference>
<keyword evidence="4" id="KW-0347">Helicase</keyword>
<reference evidence="12 13" key="1">
    <citation type="submission" date="2021-03" db="EMBL/GenBank/DDBJ databases">
        <title>novel species isolated from a fishpond in China.</title>
        <authorList>
            <person name="Lu H."/>
            <person name="Cai Z."/>
        </authorList>
    </citation>
    <scope>NUCLEOTIDE SEQUENCE [LARGE SCALE GENOMIC DNA]</scope>
    <source>
        <strain evidence="12 13">YJ13C</strain>
    </source>
</reference>
<feature type="domain" description="Helicase C-terminal" evidence="11">
    <location>
        <begin position="248"/>
        <end position="395"/>
    </location>
</feature>
<dbReference type="CDD" id="cd17922">
    <property type="entry name" value="DEXHc_LHR-like"/>
    <property type="match status" value="1"/>
</dbReference>
<dbReference type="NCBIfam" id="TIGR04121">
    <property type="entry name" value="DEXH_lig_assoc"/>
    <property type="match status" value="1"/>
</dbReference>
<proteinExistence type="inferred from homology"/>
<keyword evidence="3" id="KW-0378">Hydrolase</keyword>
<name>A0ABS3CI11_9BACT</name>
<dbReference type="InterPro" id="IPR027417">
    <property type="entry name" value="P-loop_NTPase"/>
</dbReference>
<comment type="caution">
    <text evidence="12">The sequence shown here is derived from an EMBL/GenBank/DDBJ whole genome shotgun (WGS) entry which is preliminary data.</text>
</comment>
<sequence length="820" mass="93944">MEEKRLKIAFEYFRKKGWEPFPFQIQTWNDFLDGKSGLLNAPTGSGKTFALWFPVILEYIQNNPGDWQKPKKNGIQLIWVTPLRALAQDIQLAMQEVCESIGLPWKVAVRNGDTDAKTRAALKRNPPECLITTPETLHVLISQKEHSKLFQTVQSIVVDEWHELVGNKRGVQVQLALEYIQSICPSTFRRWAVSATLGNLEEAASTLLGKKLPVHIVKAEIEKEIILHSVYPEEIEKYPWSGHLGIKMLDQVTPIIKDGRTVLLFTNTRSQTEIWYQKILEARPDWAGWIAMHHGSLDMSVRSWVEQALHEGKLKLVVCTSSLDLGVDFRPVDRVIQVGSPKGVSRFIQRAGRAGHQPGLPSEIFFVPTNSLELIEASALRDAIENGEMESQFPPDLPYDVLIQFLVTMAVGEGLDSEKIYNVAIQTRSFQNLSKEEMEWLMDFITKGGNSLGSYEDFLKVSLDEEDGLFKVKNKRIAMKHRLSMGTIVSDAMLKVKFKNGAYLGSVEEYFISKMKIGDRFFFAGRNLELLQVKDMNALVKLSEKKTKNVVSWMGARMSLSSKLSEKIREILEHYNEGKYISEEIVRVLPILDLQNRLSVVPNRDTFLIEYHRSREGYHLFFYPFEGRMIHELMSAMIAYRISVKYPVSFSIAMNDYGFELLSDSPIAIEELLEEDLFSLENIHEDIRTCVNESEMARRKFREIASIAGLVFQGYPGKPTTFKHIQANSSLLFQVFETYDPGNLLLKQAHEEAINQQMDQDKLIRAMKKINRQQILLKYPVQFTPFSFPIMVDRLSRTSISSETIEDRIVKIQAQFEIQD</sequence>
<evidence type="ECO:0000259" key="10">
    <source>
        <dbReference type="PROSITE" id="PS51192"/>
    </source>
</evidence>
<evidence type="ECO:0000256" key="6">
    <source>
        <dbReference type="ARBA" id="ARBA00023125"/>
    </source>
</evidence>
<dbReference type="RefSeq" id="WP_206587069.1">
    <property type="nucleotide sequence ID" value="NZ_JAFKCU010000003.1"/>
</dbReference>
<organism evidence="12 13">
    <name type="scientific">Algoriphagus pacificus</name>
    <dbReference type="NCBI Taxonomy" id="2811234"/>
    <lineage>
        <taxon>Bacteria</taxon>
        <taxon>Pseudomonadati</taxon>
        <taxon>Bacteroidota</taxon>
        <taxon>Cytophagia</taxon>
        <taxon>Cytophagales</taxon>
        <taxon>Cyclobacteriaceae</taxon>
        <taxon>Algoriphagus</taxon>
    </lineage>
</organism>
<keyword evidence="2" id="KW-0227">DNA damage</keyword>
<accession>A0ABS3CI11</accession>
<dbReference type="PANTHER" id="PTHR47962">
    <property type="entry name" value="ATP-DEPENDENT HELICASE LHR-RELATED-RELATED"/>
    <property type="match status" value="1"/>
</dbReference>
<dbReference type="PANTHER" id="PTHR47962:SF3">
    <property type="entry name" value="LARGE ATP-DEPENDENT HELICASE-RELATED PROTEIN"/>
    <property type="match status" value="1"/>
</dbReference>
<keyword evidence="5" id="KW-0067">ATP-binding</keyword>
<evidence type="ECO:0000256" key="8">
    <source>
        <dbReference type="ARBA" id="ARBA00023235"/>
    </source>
</evidence>
<gene>
    <name evidence="12" type="ORF">J0A69_13155</name>
</gene>
<evidence type="ECO:0000256" key="3">
    <source>
        <dbReference type="ARBA" id="ARBA00022801"/>
    </source>
</evidence>
<dbReference type="InterPro" id="IPR052511">
    <property type="entry name" value="ATP-dep_Helicase"/>
</dbReference>
<dbReference type="Pfam" id="PF00270">
    <property type="entry name" value="DEAD"/>
    <property type="match status" value="1"/>
</dbReference>
<dbReference type="PROSITE" id="PS51194">
    <property type="entry name" value="HELICASE_CTER"/>
    <property type="match status" value="1"/>
</dbReference>
<evidence type="ECO:0000313" key="12">
    <source>
        <dbReference type="EMBL" id="MBN7816390.1"/>
    </source>
</evidence>
<evidence type="ECO:0000313" key="13">
    <source>
        <dbReference type="Proteomes" id="UP000664480"/>
    </source>
</evidence>
<dbReference type="InterPro" id="IPR001650">
    <property type="entry name" value="Helicase_C-like"/>
</dbReference>
<dbReference type="PIRSF" id="PIRSF037307">
    <property type="entry name" value="Lhr-like_helic_prd"/>
    <property type="match status" value="1"/>
</dbReference>
<evidence type="ECO:0000256" key="1">
    <source>
        <dbReference type="ARBA" id="ARBA00022741"/>
    </source>
</evidence>
<comment type="similarity">
    <text evidence="9">Belongs to the Lhr helicase family. Lhr-Core subfamily.</text>
</comment>
<protein>
    <submittedName>
        <fullName evidence="12">Ligase-associated DNA damage response DEXH box helicase</fullName>
    </submittedName>
</protein>
<dbReference type="InterPro" id="IPR017170">
    <property type="entry name" value="Lhr-like"/>
</dbReference>
<keyword evidence="13" id="KW-1185">Reference proteome</keyword>
<dbReference type="InterPro" id="IPR013701">
    <property type="entry name" value="Lhr-like_DEAD/DEAH_assoc"/>
</dbReference>
<dbReference type="InterPro" id="IPR045628">
    <property type="entry name" value="Lhr_WH_dom"/>
</dbReference>
<evidence type="ECO:0000256" key="9">
    <source>
        <dbReference type="ARBA" id="ARBA00093467"/>
    </source>
</evidence>